<gene>
    <name evidence="1" type="ORF">SSLN_LOCUS14884</name>
</gene>
<dbReference type="STRING" id="70667.A0A183TEI6"/>
<dbReference type="PANTHER" id="PTHR45737">
    <property type="entry name" value="VON WILLEBRAND FACTOR A DOMAIN-CONTAINING PROTEIN 5A"/>
    <property type="match status" value="1"/>
</dbReference>
<evidence type="ECO:0000313" key="1">
    <source>
        <dbReference type="EMBL" id="VDM01270.1"/>
    </source>
</evidence>
<dbReference type="Proteomes" id="UP000275846">
    <property type="component" value="Unassembled WGS sequence"/>
</dbReference>
<evidence type="ECO:0000313" key="3">
    <source>
        <dbReference type="WBParaSite" id="SSLN_0001544301-mRNA-1"/>
    </source>
</evidence>
<reference evidence="1 2" key="2">
    <citation type="submission" date="2018-11" db="EMBL/GenBank/DDBJ databases">
        <authorList>
            <consortium name="Pathogen Informatics"/>
        </authorList>
    </citation>
    <scope>NUCLEOTIDE SEQUENCE [LARGE SCALE GENOMIC DNA]</scope>
    <source>
        <strain evidence="1 2">NST_G2</strain>
    </source>
</reference>
<dbReference type="WBParaSite" id="SSLN_0001544301-mRNA-1">
    <property type="protein sequence ID" value="SSLN_0001544301-mRNA-1"/>
    <property type="gene ID" value="SSLN_0001544301"/>
</dbReference>
<dbReference type="EMBL" id="UYSU01039397">
    <property type="protein sequence ID" value="VDM01270.1"/>
    <property type="molecule type" value="Genomic_DNA"/>
</dbReference>
<proteinExistence type="predicted"/>
<keyword evidence="2" id="KW-1185">Reference proteome</keyword>
<name>A0A183TEI6_SCHSO</name>
<evidence type="ECO:0000313" key="2">
    <source>
        <dbReference type="Proteomes" id="UP000275846"/>
    </source>
</evidence>
<organism evidence="3">
    <name type="scientific">Schistocephalus solidus</name>
    <name type="common">Tapeworm</name>
    <dbReference type="NCBI Taxonomy" id="70667"/>
    <lineage>
        <taxon>Eukaryota</taxon>
        <taxon>Metazoa</taxon>
        <taxon>Spiralia</taxon>
        <taxon>Lophotrochozoa</taxon>
        <taxon>Platyhelminthes</taxon>
        <taxon>Cestoda</taxon>
        <taxon>Eucestoda</taxon>
        <taxon>Diphyllobothriidea</taxon>
        <taxon>Diphyllobothriidae</taxon>
        <taxon>Schistocephalus</taxon>
    </lineage>
</organism>
<sequence length="137" mass="15208">MSSQAPGAPLMLYDAPGMTMKEEQPKDILIVVAELQNLNGFWELKAELADLLHCQLDKLKHAKPQKLPGLEDVVWATALVVAYLKIKLTDRQLAWQLMSKKAQGWLTSKLKSVIAVDELINEATSVLVAMSGKLKQK</sequence>
<dbReference type="PANTHER" id="PTHR45737:SF6">
    <property type="entry name" value="VON WILLEBRAND FACTOR A DOMAIN-CONTAINING PROTEIN 5A"/>
    <property type="match status" value="1"/>
</dbReference>
<dbReference type="OrthoDB" id="6271963at2759"/>
<protein>
    <submittedName>
        <fullName evidence="3">DUF1612 domain-containing protein</fullName>
    </submittedName>
</protein>
<reference evidence="3" key="1">
    <citation type="submission" date="2016-06" db="UniProtKB">
        <authorList>
            <consortium name="WormBaseParasite"/>
        </authorList>
    </citation>
    <scope>IDENTIFICATION</scope>
</reference>
<accession>A0A183TEI6</accession>
<dbReference type="AlphaFoldDB" id="A0A183TEI6"/>